<evidence type="ECO:0000256" key="6">
    <source>
        <dbReference type="ARBA" id="ARBA00022692"/>
    </source>
</evidence>
<dbReference type="OMA" id="WGKTRIA"/>
<dbReference type="GeneID" id="29114033"/>
<dbReference type="STRING" id="5599.A0A177DPK9"/>
<evidence type="ECO:0000256" key="1">
    <source>
        <dbReference type="ARBA" id="ARBA00004651"/>
    </source>
</evidence>
<feature type="transmembrane region" description="Helical" evidence="10">
    <location>
        <begin position="492"/>
        <end position="512"/>
    </location>
</feature>
<dbReference type="PANTHER" id="PTHR22914">
    <property type="entry name" value="CHITIN SYNTHASE"/>
    <property type="match status" value="1"/>
</dbReference>
<evidence type="ECO:0000256" key="5">
    <source>
        <dbReference type="ARBA" id="ARBA00022679"/>
    </source>
</evidence>
<keyword evidence="5" id="KW-0808">Transferase</keyword>
<evidence type="ECO:0000313" key="12">
    <source>
        <dbReference type="Proteomes" id="UP000077248"/>
    </source>
</evidence>
<dbReference type="EC" id="2.4.1.16" evidence="2"/>
<dbReference type="VEuPathDB" id="FungiDB:CC77DRAFT_1061482"/>
<dbReference type="Proteomes" id="UP000077248">
    <property type="component" value="Unassembled WGS sequence"/>
</dbReference>
<evidence type="ECO:0000256" key="4">
    <source>
        <dbReference type="ARBA" id="ARBA00022676"/>
    </source>
</evidence>
<evidence type="ECO:0000256" key="2">
    <source>
        <dbReference type="ARBA" id="ARBA00012543"/>
    </source>
</evidence>
<proteinExistence type="predicted"/>
<comment type="subcellular location">
    <subcellularLocation>
        <location evidence="1">Cell membrane</location>
        <topology evidence="1">Multi-pass membrane protein</topology>
    </subcellularLocation>
</comment>
<dbReference type="AlphaFoldDB" id="A0A177DPK9"/>
<evidence type="ECO:0000313" key="11">
    <source>
        <dbReference type="EMBL" id="OAG20922.1"/>
    </source>
</evidence>
<keyword evidence="9" id="KW-0325">Glycoprotein</keyword>
<name>A0A177DPK9_ALTAL</name>
<dbReference type="EMBL" id="KV441478">
    <property type="protein sequence ID" value="OAG20922.1"/>
    <property type="molecule type" value="Genomic_DNA"/>
</dbReference>
<dbReference type="RefSeq" id="XP_018386343.1">
    <property type="nucleotide sequence ID" value="XM_018528439.1"/>
</dbReference>
<reference evidence="11 12" key="1">
    <citation type="submission" date="2016-05" db="EMBL/GenBank/DDBJ databases">
        <title>Comparative analysis of secretome profiles of manganese(II)-oxidizing ascomycete fungi.</title>
        <authorList>
            <consortium name="DOE Joint Genome Institute"/>
            <person name="Zeiner C.A."/>
            <person name="Purvine S.O."/>
            <person name="Zink E.M."/>
            <person name="Wu S."/>
            <person name="Pasa-Tolic L."/>
            <person name="Chaput D.L."/>
            <person name="Haridas S."/>
            <person name="Grigoriev I.V."/>
            <person name="Santelli C.M."/>
            <person name="Hansel C.M."/>
        </authorList>
    </citation>
    <scope>NUCLEOTIDE SEQUENCE [LARGE SCALE GENOMIC DNA]</scope>
    <source>
        <strain evidence="11 12">SRC1lrK2f</strain>
    </source>
</reference>
<accession>A0A177DPK9</accession>
<dbReference type="GO" id="GO:0031505">
    <property type="term" value="P:fungal-type cell wall organization"/>
    <property type="evidence" value="ECO:0007669"/>
    <property type="project" value="TreeGrafter"/>
</dbReference>
<keyword evidence="3" id="KW-1003">Cell membrane</keyword>
<dbReference type="PANTHER" id="PTHR22914:SF13">
    <property type="entry name" value="CHITIN SYNTHASE"/>
    <property type="match status" value="1"/>
</dbReference>
<feature type="transmembrane region" description="Helical" evidence="10">
    <location>
        <begin position="56"/>
        <end position="76"/>
    </location>
</feature>
<sequence>MEILETTSSGAHIAGNIKSTPNNLRKRSFFFSSRILSSAIEHLPTVDARRLRLEKYVVLAILIPLNCILIYMFTNWSKFSWYLIPELMLRIVVDCTEITLVIIFFIIRRLYRRQPRISEKPENFVYLLCCYNESYPELMTSLDSLAEQQLLDTHKKAIVVICDGRVSSKGEPKTAAAYLKEDIVERPSSRSMAQAYTAWDGAPMDVEIIEGEFRGIPIICVIKNENRGKRDGIVLIRSFMRKFNQRHSSPSLAMLSSKLFAELKNFLEKASIQSLDYAVGIDADTRFDTKCVFNLIQTVREDDQCQGVTGYIRPDPKALGPFSFSYLYQNAEYLVGQHRRRLRQSLTSRKVTCLPGCCQLLRVNEYTCGDHILGKFGHYPKGTDGLFRTIRSMMSEDRDHICLVLSEYADVRTRVCLAARAYTTVPSTPSVLLSQRRRWTLGPLTSDSLLLSRKTTGWIERVAAFTSILHWTVNPALYVSRYYRQIDNQTKFYLIILENYRLVYDLLVVVAASDSVPDIIQSFIGFWMYGFFGPTVNFVTQLYTLYKLDDFRWGKTRIGVADKAK</sequence>
<feature type="transmembrane region" description="Helical" evidence="10">
    <location>
        <begin position="88"/>
        <end position="107"/>
    </location>
</feature>
<dbReference type="SUPFAM" id="SSF53448">
    <property type="entry name" value="Nucleotide-diphospho-sugar transferases"/>
    <property type="match status" value="1"/>
</dbReference>
<protein>
    <recommendedName>
        <fullName evidence="2">chitin synthase</fullName>
        <ecNumber evidence="2">2.4.1.16</ecNumber>
    </recommendedName>
</protein>
<keyword evidence="4" id="KW-0328">Glycosyltransferase</keyword>
<dbReference type="Pfam" id="PF03142">
    <property type="entry name" value="Chitin_synth_2"/>
    <property type="match status" value="2"/>
</dbReference>
<keyword evidence="8 10" id="KW-0472">Membrane</keyword>
<dbReference type="InterPro" id="IPR029044">
    <property type="entry name" value="Nucleotide-diphossugar_trans"/>
</dbReference>
<keyword evidence="12" id="KW-1185">Reference proteome</keyword>
<evidence type="ECO:0000256" key="7">
    <source>
        <dbReference type="ARBA" id="ARBA00022989"/>
    </source>
</evidence>
<evidence type="ECO:0000256" key="9">
    <source>
        <dbReference type="ARBA" id="ARBA00023180"/>
    </source>
</evidence>
<evidence type="ECO:0000256" key="3">
    <source>
        <dbReference type="ARBA" id="ARBA00022475"/>
    </source>
</evidence>
<keyword evidence="6 10" id="KW-0812">Transmembrane</keyword>
<feature type="transmembrane region" description="Helical" evidence="10">
    <location>
        <begin position="524"/>
        <end position="546"/>
    </location>
</feature>
<gene>
    <name evidence="11" type="ORF">CC77DRAFT_1061482</name>
</gene>
<keyword evidence="7 10" id="KW-1133">Transmembrane helix</keyword>
<dbReference type="GO" id="GO:0030428">
    <property type="term" value="C:cell septum"/>
    <property type="evidence" value="ECO:0007669"/>
    <property type="project" value="TreeGrafter"/>
</dbReference>
<dbReference type="KEGG" id="aalt:CC77DRAFT_1061482"/>
<evidence type="ECO:0000256" key="10">
    <source>
        <dbReference type="SAM" id="Phobius"/>
    </source>
</evidence>
<evidence type="ECO:0000256" key="8">
    <source>
        <dbReference type="ARBA" id="ARBA00023136"/>
    </source>
</evidence>
<dbReference type="GO" id="GO:0004100">
    <property type="term" value="F:chitin synthase activity"/>
    <property type="evidence" value="ECO:0007669"/>
    <property type="project" value="UniProtKB-EC"/>
</dbReference>
<organism evidence="11 12">
    <name type="scientific">Alternaria alternata</name>
    <name type="common">Alternaria rot fungus</name>
    <name type="synonym">Torula alternata</name>
    <dbReference type="NCBI Taxonomy" id="5599"/>
    <lineage>
        <taxon>Eukaryota</taxon>
        <taxon>Fungi</taxon>
        <taxon>Dikarya</taxon>
        <taxon>Ascomycota</taxon>
        <taxon>Pezizomycotina</taxon>
        <taxon>Dothideomycetes</taxon>
        <taxon>Pleosporomycetidae</taxon>
        <taxon>Pleosporales</taxon>
        <taxon>Pleosporineae</taxon>
        <taxon>Pleosporaceae</taxon>
        <taxon>Alternaria</taxon>
        <taxon>Alternaria sect. Alternaria</taxon>
        <taxon>Alternaria alternata complex</taxon>
    </lineage>
</organism>
<dbReference type="GO" id="GO:0006031">
    <property type="term" value="P:chitin biosynthetic process"/>
    <property type="evidence" value="ECO:0007669"/>
    <property type="project" value="TreeGrafter"/>
</dbReference>
<dbReference type="InterPro" id="IPR004835">
    <property type="entry name" value="Chitin_synth"/>
</dbReference>
<dbReference type="GO" id="GO:0005886">
    <property type="term" value="C:plasma membrane"/>
    <property type="evidence" value="ECO:0007669"/>
    <property type="project" value="UniProtKB-SubCell"/>
</dbReference>